<dbReference type="Pfam" id="PF00507">
    <property type="entry name" value="Oxidored_q4"/>
    <property type="match status" value="1"/>
</dbReference>
<dbReference type="GO" id="GO:0048038">
    <property type="term" value="F:quinone binding"/>
    <property type="evidence" value="ECO:0007669"/>
    <property type="project" value="UniProtKB-KW"/>
</dbReference>
<dbReference type="GO" id="GO:0008137">
    <property type="term" value="F:NADH dehydrogenase (ubiquinone) activity"/>
    <property type="evidence" value="ECO:0007669"/>
    <property type="project" value="InterPro"/>
</dbReference>
<proteinExistence type="inferred from homology"/>
<name>A0A1Z5HTV4_9FIRM</name>
<dbReference type="EC" id="7.1.1.-" evidence="7"/>
<keyword evidence="7 8" id="KW-0874">Quinone</keyword>
<feature type="transmembrane region" description="Helical" evidence="7">
    <location>
        <begin position="6"/>
        <end position="29"/>
    </location>
</feature>
<dbReference type="InterPro" id="IPR038430">
    <property type="entry name" value="NDAH_ubi_oxred_su3_sf"/>
</dbReference>
<feature type="transmembrane region" description="Helical" evidence="7">
    <location>
        <begin position="60"/>
        <end position="81"/>
    </location>
</feature>
<keyword evidence="4 7" id="KW-0812">Transmembrane</keyword>
<protein>
    <recommendedName>
        <fullName evidence="7">NADH-quinone oxidoreductase subunit A</fullName>
        <ecNumber evidence="7">7.1.1.-</ecNumber>
    </recommendedName>
    <alternativeName>
        <fullName evidence="7">NADH dehydrogenase I subunit A</fullName>
    </alternativeName>
    <alternativeName>
        <fullName evidence="7">NDH-1 subunit A</fullName>
    </alternativeName>
    <alternativeName>
        <fullName evidence="7">NUO1</fullName>
    </alternativeName>
</protein>
<keyword evidence="10" id="KW-1185">Reference proteome</keyword>
<dbReference type="Proteomes" id="UP000197032">
    <property type="component" value="Unassembled WGS sequence"/>
</dbReference>
<dbReference type="GO" id="GO:0050136">
    <property type="term" value="F:NADH dehydrogenase (quinone) (non-electrogenic) activity"/>
    <property type="evidence" value="ECO:0007669"/>
    <property type="project" value="UniProtKB-UniRule"/>
</dbReference>
<dbReference type="HAMAP" id="MF_01394">
    <property type="entry name" value="NDH1_NuoA"/>
    <property type="match status" value="1"/>
</dbReference>
<evidence type="ECO:0000256" key="8">
    <source>
        <dbReference type="RuleBase" id="RU003639"/>
    </source>
</evidence>
<dbReference type="RefSeq" id="WP_088554110.1">
    <property type="nucleotide sequence ID" value="NZ_BDGJ01000101.1"/>
</dbReference>
<keyword evidence="3 7" id="KW-0813">Transport</keyword>
<evidence type="ECO:0000256" key="3">
    <source>
        <dbReference type="ARBA" id="ARBA00022448"/>
    </source>
</evidence>
<dbReference type="GO" id="GO:0030964">
    <property type="term" value="C:NADH dehydrogenase complex"/>
    <property type="evidence" value="ECO:0007669"/>
    <property type="project" value="TreeGrafter"/>
</dbReference>
<organism evidence="9 10">
    <name type="scientific">Calderihabitans maritimus</name>
    <dbReference type="NCBI Taxonomy" id="1246530"/>
    <lineage>
        <taxon>Bacteria</taxon>
        <taxon>Bacillati</taxon>
        <taxon>Bacillota</taxon>
        <taxon>Clostridia</taxon>
        <taxon>Neomoorellales</taxon>
        <taxon>Calderihabitantaceae</taxon>
        <taxon>Calderihabitans</taxon>
    </lineage>
</organism>
<keyword evidence="7" id="KW-1003">Cell membrane</keyword>
<evidence type="ECO:0000256" key="2">
    <source>
        <dbReference type="ARBA" id="ARBA00008472"/>
    </source>
</evidence>
<dbReference type="GO" id="GO:0005886">
    <property type="term" value="C:plasma membrane"/>
    <property type="evidence" value="ECO:0007669"/>
    <property type="project" value="UniProtKB-SubCell"/>
</dbReference>
<feature type="transmembrane region" description="Helical" evidence="7">
    <location>
        <begin position="87"/>
        <end position="110"/>
    </location>
</feature>
<evidence type="ECO:0000313" key="10">
    <source>
        <dbReference type="Proteomes" id="UP000197032"/>
    </source>
</evidence>
<evidence type="ECO:0000256" key="7">
    <source>
        <dbReference type="HAMAP-Rule" id="MF_01394"/>
    </source>
</evidence>
<comment type="caution">
    <text evidence="9">The sequence shown here is derived from an EMBL/GenBank/DDBJ whole genome shotgun (WGS) entry which is preliminary data.</text>
</comment>
<dbReference type="PANTHER" id="PTHR11058">
    <property type="entry name" value="NADH-UBIQUINONE OXIDOREDUCTASE CHAIN 3"/>
    <property type="match status" value="1"/>
</dbReference>
<keyword evidence="7" id="KW-1278">Translocase</keyword>
<evidence type="ECO:0000313" key="9">
    <source>
        <dbReference type="EMBL" id="GAW92848.1"/>
    </source>
</evidence>
<dbReference type="Gene3D" id="1.20.58.1610">
    <property type="entry name" value="NADH:ubiquinone/plastoquinone oxidoreductase, chain 3"/>
    <property type="match status" value="1"/>
</dbReference>
<dbReference type="OrthoDB" id="9791970at2"/>
<dbReference type="InterPro" id="IPR023043">
    <property type="entry name" value="NAD(P)H_OxRDtase_bac/plastid"/>
</dbReference>
<keyword evidence="7 8" id="KW-0520">NAD</keyword>
<evidence type="ECO:0000256" key="4">
    <source>
        <dbReference type="ARBA" id="ARBA00022692"/>
    </source>
</evidence>
<dbReference type="InterPro" id="IPR000440">
    <property type="entry name" value="NADH_UbQ/plastoQ_OxRdtase_su3"/>
</dbReference>
<keyword evidence="5 7" id="KW-1133">Transmembrane helix</keyword>
<comment type="subunit">
    <text evidence="7">NDH-1 is composed of 14 different subunits. Subunits NuoA, H, J, K, L, M, N constitute the membrane sector of the complex.</text>
</comment>
<comment type="similarity">
    <text evidence="2 7 8">Belongs to the complex I subunit 3 family.</text>
</comment>
<evidence type="ECO:0000256" key="1">
    <source>
        <dbReference type="ARBA" id="ARBA00004141"/>
    </source>
</evidence>
<comment type="function">
    <text evidence="7">NDH-1 shuttles electrons from NADH, via FMN and iron-sulfur (Fe-S) centers, to quinones in the respiratory chain. The immediate electron acceptor for the enzyme in this species is believed to be a menaquinone. Couples the redox reaction to proton translocation (for every two electrons transferred, four hydrogen ions are translocated across the cytoplasmic membrane), and thus conserves the redox energy in a proton gradient.</text>
</comment>
<evidence type="ECO:0000256" key="5">
    <source>
        <dbReference type="ARBA" id="ARBA00022989"/>
    </source>
</evidence>
<reference evidence="10" key="1">
    <citation type="journal article" date="2017" name="Appl. Environ. Microbiol.">
        <title>Genomic analysis of Calderihabitans maritimus KKC1, a thermophilic hydrogenogenic carboxydotrophic bacterium isolated from marine sediment.</title>
        <authorList>
            <person name="Omae K."/>
            <person name="Yoneda Y."/>
            <person name="Fukuyama Y."/>
            <person name="Yoshida T."/>
            <person name="Sako Y."/>
        </authorList>
    </citation>
    <scope>NUCLEOTIDE SEQUENCE [LARGE SCALE GENOMIC DNA]</scope>
    <source>
        <strain evidence="10">KKC1</strain>
    </source>
</reference>
<dbReference type="AlphaFoldDB" id="A0A1Z5HTV4"/>
<accession>A0A1Z5HTV4</accession>
<evidence type="ECO:0000256" key="6">
    <source>
        <dbReference type="ARBA" id="ARBA00023136"/>
    </source>
</evidence>
<gene>
    <name evidence="7" type="primary">nuoA</name>
    <name evidence="9" type="ORF">KKC1_19960</name>
</gene>
<dbReference type="PANTHER" id="PTHR11058:SF9">
    <property type="entry name" value="NADH-UBIQUINONE OXIDOREDUCTASE CHAIN 3"/>
    <property type="match status" value="1"/>
</dbReference>
<keyword evidence="6 7" id="KW-0472">Membrane</keyword>
<sequence>MLKQFAGIGIFFLVGAVFPLVIFAVSWLVRPKRPSPQKLSTYECGLETQGPTWVQFKISYFLYALIFLLFDVETVFLYPWAVKFQVLGLFAFIEMLIFIAILVIGLWYAWKEGALEWK</sequence>
<comment type="subcellular location">
    <subcellularLocation>
        <location evidence="7 8">Cell membrane</location>
        <topology evidence="7 8">Multi-pass membrane protein</topology>
    </subcellularLocation>
    <subcellularLocation>
        <location evidence="1">Membrane</location>
        <topology evidence="1">Multi-pass membrane protein</topology>
    </subcellularLocation>
</comment>
<comment type="catalytic activity">
    <reaction evidence="7 8">
        <text>a quinone + NADH + 5 H(+)(in) = a quinol + NAD(+) + 4 H(+)(out)</text>
        <dbReference type="Rhea" id="RHEA:57888"/>
        <dbReference type="ChEBI" id="CHEBI:15378"/>
        <dbReference type="ChEBI" id="CHEBI:24646"/>
        <dbReference type="ChEBI" id="CHEBI:57540"/>
        <dbReference type="ChEBI" id="CHEBI:57945"/>
        <dbReference type="ChEBI" id="CHEBI:132124"/>
    </reaction>
</comment>
<dbReference type="EMBL" id="BDGJ01000101">
    <property type="protein sequence ID" value="GAW92848.1"/>
    <property type="molecule type" value="Genomic_DNA"/>
</dbReference>